<sequence length="143" mass="15927">MNETLRVQARETDANEITALLQQPSRSLVHDVAGFFRDAETRFMVHVPEVAARTELPNWLGEEGLEPQGEWIILRRGAEPAPPPSTDLRFGSVDPTHYTRFAETLCIGYGMPDEWALLDEGLAGRPGWRPTSDGPFEAACRPP</sequence>
<reference evidence="1 2" key="1">
    <citation type="submission" date="2017-11" db="EMBL/GenBank/DDBJ databases">
        <title>Draft genome of actinobacteria isolated from guarana (Paullinia cupana (Mart.) Ducke.</title>
        <authorList>
            <person name="Siqueira K.A."/>
            <person name="Liotti R.G."/>
            <person name="Mendes T.A.O."/>
            <person name="Soares M.A."/>
        </authorList>
    </citation>
    <scope>NUCLEOTIDE SEQUENCE [LARGE SCALE GENOMIC DNA]</scope>
    <source>
        <strain evidence="1 2">193</strain>
    </source>
</reference>
<gene>
    <name evidence="1" type="ORF">CTZ28_23670</name>
</gene>
<keyword evidence="2" id="KW-1185">Reference proteome</keyword>
<dbReference type="Proteomes" id="UP000270471">
    <property type="component" value="Unassembled WGS sequence"/>
</dbReference>
<dbReference type="AlphaFoldDB" id="A0A3M0I9D7"/>
<name>A0A3M0I9D7_9ACTN</name>
<proteinExistence type="predicted"/>
<accession>A0A3M0I9D7</accession>
<dbReference type="OrthoDB" id="4712828at2"/>
<dbReference type="RefSeq" id="WP_121891728.1">
    <property type="nucleotide sequence ID" value="NZ_PENI01000016.1"/>
</dbReference>
<dbReference type="EMBL" id="PENI01000016">
    <property type="protein sequence ID" value="RMB83373.1"/>
    <property type="molecule type" value="Genomic_DNA"/>
</dbReference>
<evidence type="ECO:0000313" key="1">
    <source>
        <dbReference type="EMBL" id="RMB83373.1"/>
    </source>
</evidence>
<organism evidence="1 2">
    <name type="scientific">Streptomyces shenzhenensis</name>
    <dbReference type="NCBI Taxonomy" id="943815"/>
    <lineage>
        <taxon>Bacteria</taxon>
        <taxon>Bacillati</taxon>
        <taxon>Actinomycetota</taxon>
        <taxon>Actinomycetes</taxon>
        <taxon>Kitasatosporales</taxon>
        <taxon>Streptomycetaceae</taxon>
        <taxon>Streptomyces</taxon>
    </lineage>
</organism>
<protein>
    <submittedName>
        <fullName evidence="1">Uncharacterized protein</fullName>
    </submittedName>
</protein>
<comment type="caution">
    <text evidence="1">The sequence shown here is derived from an EMBL/GenBank/DDBJ whole genome shotgun (WGS) entry which is preliminary data.</text>
</comment>
<evidence type="ECO:0000313" key="2">
    <source>
        <dbReference type="Proteomes" id="UP000270471"/>
    </source>
</evidence>